<comment type="function">
    <text evidence="1">Required for the transposition of the insertion element.</text>
</comment>
<dbReference type="InterPro" id="IPR001584">
    <property type="entry name" value="Integrase_cat-core"/>
</dbReference>
<name>A0A7W7S0Y5_9ACTN</name>
<dbReference type="InterPro" id="IPR036397">
    <property type="entry name" value="RNaseH_sf"/>
</dbReference>
<dbReference type="PANTHER" id="PTHR10948:SF23">
    <property type="entry name" value="TRANSPOSASE INSI FOR INSERTION SEQUENCE ELEMENT IS30A-RELATED"/>
    <property type="match status" value="1"/>
</dbReference>
<dbReference type="PROSITE" id="PS50994">
    <property type="entry name" value="INTEGRASE"/>
    <property type="match status" value="1"/>
</dbReference>
<dbReference type="InterPro" id="IPR009057">
    <property type="entry name" value="Homeodomain-like_sf"/>
</dbReference>
<feature type="compositionally biased region" description="Basic and acidic residues" evidence="6">
    <location>
        <begin position="48"/>
        <end position="59"/>
    </location>
</feature>
<dbReference type="InterPro" id="IPR051917">
    <property type="entry name" value="Transposase-Integrase"/>
</dbReference>
<evidence type="ECO:0000313" key="9">
    <source>
        <dbReference type="Proteomes" id="UP000534286"/>
    </source>
</evidence>
<keyword evidence="4" id="KW-0238">DNA-binding</keyword>
<evidence type="ECO:0000313" key="8">
    <source>
        <dbReference type="EMBL" id="MBB4941871.1"/>
    </source>
</evidence>
<dbReference type="NCBIfam" id="NF033563">
    <property type="entry name" value="transpos_IS30"/>
    <property type="match status" value="1"/>
</dbReference>
<dbReference type="InterPro" id="IPR053392">
    <property type="entry name" value="Transposase_IS30-like"/>
</dbReference>
<accession>A0A7W7S0Y5</accession>
<dbReference type="InterPro" id="IPR001598">
    <property type="entry name" value="Transposase_IS30_CS"/>
</dbReference>
<dbReference type="InterPro" id="IPR025246">
    <property type="entry name" value="IS30-like_HTH"/>
</dbReference>
<keyword evidence="9" id="KW-1185">Reference proteome</keyword>
<keyword evidence="5" id="KW-0233">DNA recombination</keyword>
<feature type="region of interest" description="Disordered" evidence="6">
    <location>
        <begin position="48"/>
        <end position="71"/>
    </location>
</feature>
<feature type="domain" description="Integrase catalytic" evidence="7">
    <location>
        <begin position="163"/>
        <end position="325"/>
    </location>
</feature>
<dbReference type="GO" id="GO:0004803">
    <property type="term" value="F:transposase activity"/>
    <property type="evidence" value="ECO:0007669"/>
    <property type="project" value="InterPro"/>
</dbReference>
<dbReference type="AlphaFoldDB" id="A0A7W7S0Y5"/>
<dbReference type="Pfam" id="PF00665">
    <property type="entry name" value="rve"/>
    <property type="match status" value="1"/>
</dbReference>
<dbReference type="RefSeq" id="WP_184757962.1">
    <property type="nucleotide sequence ID" value="NZ_JACHJU010000003.1"/>
</dbReference>
<dbReference type="GO" id="GO:0005829">
    <property type="term" value="C:cytosol"/>
    <property type="evidence" value="ECO:0007669"/>
    <property type="project" value="TreeGrafter"/>
</dbReference>
<dbReference type="InterPro" id="IPR012337">
    <property type="entry name" value="RNaseH-like_sf"/>
</dbReference>
<dbReference type="PANTHER" id="PTHR10948">
    <property type="entry name" value="TRANSPOSASE"/>
    <property type="match status" value="1"/>
</dbReference>
<proteinExistence type="inferred from homology"/>
<dbReference type="SUPFAM" id="SSF46689">
    <property type="entry name" value="Homeodomain-like"/>
    <property type="match status" value="1"/>
</dbReference>
<dbReference type="GO" id="GO:0015074">
    <property type="term" value="P:DNA integration"/>
    <property type="evidence" value="ECO:0007669"/>
    <property type="project" value="InterPro"/>
</dbReference>
<dbReference type="SUPFAM" id="SSF53098">
    <property type="entry name" value="Ribonuclease H-like"/>
    <property type="match status" value="1"/>
</dbReference>
<organism evidence="8 9">
    <name type="scientific">Streptosporangium album</name>
    <dbReference type="NCBI Taxonomy" id="47479"/>
    <lineage>
        <taxon>Bacteria</taxon>
        <taxon>Bacillati</taxon>
        <taxon>Actinomycetota</taxon>
        <taxon>Actinomycetes</taxon>
        <taxon>Streptosporangiales</taxon>
        <taxon>Streptosporangiaceae</taxon>
        <taxon>Streptosporangium</taxon>
    </lineage>
</organism>
<reference evidence="8 9" key="1">
    <citation type="submission" date="2020-08" db="EMBL/GenBank/DDBJ databases">
        <title>Sequencing the genomes of 1000 actinobacteria strains.</title>
        <authorList>
            <person name="Klenk H.-P."/>
        </authorList>
    </citation>
    <scope>NUCLEOTIDE SEQUENCE [LARGE SCALE GENOMIC DNA]</scope>
    <source>
        <strain evidence="8 9">DSM 43023</strain>
    </source>
</reference>
<dbReference type="Gene3D" id="3.30.420.10">
    <property type="entry name" value="Ribonuclease H-like superfamily/Ribonuclease H"/>
    <property type="match status" value="1"/>
</dbReference>
<dbReference type="Proteomes" id="UP000534286">
    <property type="component" value="Unassembled WGS sequence"/>
</dbReference>
<dbReference type="Pfam" id="PF13936">
    <property type="entry name" value="HTH_38"/>
    <property type="match status" value="1"/>
</dbReference>
<evidence type="ECO:0000256" key="4">
    <source>
        <dbReference type="ARBA" id="ARBA00023125"/>
    </source>
</evidence>
<evidence type="ECO:0000256" key="1">
    <source>
        <dbReference type="ARBA" id="ARBA00002190"/>
    </source>
</evidence>
<protein>
    <submittedName>
        <fullName evidence="8">IS30 family transposase</fullName>
    </submittedName>
</protein>
<keyword evidence="3" id="KW-0815">Transposition</keyword>
<comment type="caution">
    <text evidence="8">The sequence shown here is derived from an EMBL/GenBank/DDBJ whole genome shotgun (WGS) entry which is preliminary data.</text>
</comment>
<comment type="similarity">
    <text evidence="2">Belongs to the transposase IS30 family.</text>
</comment>
<evidence type="ECO:0000256" key="5">
    <source>
        <dbReference type="ARBA" id="ARBA00023172"/>
    </source>
</evidence>
<dbReference type="GO" id="GO:0003677">
    <property type="term" value="F:DNA binding"/>
    <property type="evidence" value="ECO:0007669"/>
    <property type="project" value="UniProtKB-KW"/>
</dbReference>
<dbReference type="EMBL" id="JACHJU010000003">
    <property type="protein sequence ID" value="MBB4941871.1"/>
    <property type="molecule type" value="Genomic_DNA"/>
</dbReference>
<evidence type="ECO:0000256" key="3">
    <source>
        <dbReference type="ARBA" id="ARBA00022578"/>
    </source>
</evidence>
<dbReference type="PROSITE" id="PS01043">
    <property type="entry name" value="TRANSPOSASE_IS30"/>
    <property type="match status" value="1"/>
</dbReference>
<evidence type="ECO:0000256" key="2">
    <source>
        <dbReference type="ARBA" id="ARBA00006363"/>
    </source>
</evidence>
<gene>
    <name evidence="8" type="ORF">FHR32_006257</name>
</gene>
<evidence type="ECO:0000259" key="7">
    <source>
        <dbReference type="PROSITE" id="PS50994"/>
    </source>
</evidence>
<dbReference type="GO" id="GO:0006313">
    <property type="term" value="P:DNA transposition"/>
    <property type="evidence" value="ECO:0007669"/>
    <property type="project" value="InterPro"/>
</dbReference>
<evidence type="ECO:0000256" key="6">
    <source>
        <dbReference type="SAM" id="MobiDB-lite"/>
    </source>
</evidence>
<sequence>MGTRRPLTLEDREEISRCLVAKMSGTDIAAHIGRTPSLVSQEISRHGGRDGYRAHRADAHAATSRSRPKCRKLDDNPRLRARVEDGLKIGWSPDQIAGRLRHEHGYTDPGKVISHEAIYTWIYALPKGELAARGIELRKGGTERKPRGRKKSPGARIVGMRSIDDRPEEVAGRQVLGHWEGDLIIGKAGKTAAGTLVERVSRFTAIVALPDDRTSDAACDALIAKVTDLPERFLKSITWDQGIEMAKHAAFTLATEIDVYFAHPHSPWERGTNENTNGLIREYIPKSTEIPSNEQILNDIADSLNSRPRRVLNYKTPAEVLAELIAAEIHSTD</sequence>